<evidence type="ECO:0000259" key="1">
    <source>
        <dbReference type="Pfam" id="PF00534"/>
    </source>
</evidence>
<dbReference type="InterPro" id="IPR028098">
    <property type="entry name" value="Glyco_trans_4-like_N"/>
</dbReference>
<feature type="domain" description="Glycosyl transferase family 1" evidence="1">
    <location>
        <begin position="191"/>
        <end position="350"/>
    </location>
</feature>
<name>A0A5C6RQE9_9FLAO</name>
<dbReference type="Gene3D" id="3.40.50.2000">
    <property type="entry name" value="Glycogen Phosphorylase B"/>
    <property type="match status" value="2"/>
</dbReference>
<dbReference type="EMBL" id="VOOS01000006">
    <property type="protein sequence ID" value="TXB63880.1"/>
    <property type="molecule type" value="Genomic_DNA"/>
</dbReference>
<accession>A0A5C6RQE9</accession>
<dbReference type="Pfam" id="PF13439">
    <property type="entry name" value="Glyco_transf_4"/>
    <property type="match status" value="1"/>
</dbReference>
<dbReference type="AlphaFoldDB" id="A0A5C6RQE9"/>
<evidence type="ECO:0000313" key="3">
    <source>
        <dbReference type="EMBL" id="TXB63880.1"/>
    </source>
</evidence>
<dbReference type="Proteomes" id="UP000321721">
    <property type="component" value="Unassembled WGS sequence"/>
</dbReference>
<dbReference type="GO" id="GO:0016757">
    <property type="term" value="F:glycosyltransferase activity"/>
    <property type="evidence" value="ECO:0007669"/>
    <property type="project" value="InterPro"/>
</dbReference>
<dbReference type="PANTHER" id="PTHR45947">
    <property type="entry name" value="SULFOQUINOVOSYL TRANSFERASE SQD2"/>
    <property type="match status" value="1"/>
</dbReference>
<dbReference type="Pfam" id="PF00534">
    <property type="entry name" value="Glycos_transf_1"/>
    <property type="match status" value="1"/>
</dbReference>
<feature type="domain" description="Glycosyltransferase subfamily 4-like N-terminal" evidence="2">
    <location>
        <begin position="11"/>
        <end position="179"/>
    </location>
</feature>
<evidence type="ECO:0000313" key="4">
    <source>
        <dbReference type="Proteomes" id="UP000321721"/>
    </source>
</evidence>
<dbReference type="NCBIfam" id="TIGR03999">
    <property type="entry name" value="thiol_BshA"/>
    <property type="match status" value="1"/>
</dbReference>
<dbReference type="SUPFAM" id="SSF53756">
    <property type="entry name" value="UDP-Glycosyltransferase/glycogen phosphorylase"/>
    <property type="match status" value="1"/>
</dbReference>
<dbReference type="RefSeq" id="WP_147101768.1">
    <property type="nucleotide sequence ID" value="NZ_VOOS01000006.1"/>
</dbReference>
<reference evidence="3 4" key="1">
    <citation type="submission" date="2019-08" db="EMBL/GenBank/DDBJ databases">
        <title>Genome of Vicingus serpentipes NCIMB 15042.</title>
        <authorList>
            <person name="Bowman J.P."/>
        </authorList>
    </citation>
    <scope>NUCLEOTIDE SEQUENCE [LARGE SCALE GENOMIC DNA]</scope>
    <source>
        <strain evidence="3 4">NCIMB 15042</strain>
    </source>
</reference>
<dbReference type="OrthoDB" id="9810929at2"/>
<gene>
    <name evidence="3" type="primary">bshA</name>
    <name evidence="3" type="ORF">FRY74_11530</name>
</gene>
<dbReference type="InterPro" id="IPR001296">
    <property type="entry name" value="Glyco_trans_1"/>
</dbReference>
<dbReference type="InterPro" id="IPR023881">
    <property type="entry name" value="Thiol_BshA"/>
</dbReference>
<dbReference type="PANTHER" id="PTHR45947:SF3">
    <property type="entry name" value="SULFOQUINOVOSYL TRANSFERASE SQD2"/>
    <property type="match status" value="1"/>
</dbReference>
<evidence type="ECO:0000259" key="2">
    <source>
        <dbReference type="Pfam" id="PF13439"/>
    </source>
</evidence>
<comment type="caution">
    <text evidence="3">The sequence shown here is derived from an EMBL/GenBank/DDBJ whole genome shotgun (WGS) entry which is preliminary data.</text>
</comment>
<protein>
    <submittedName>
        <fullName evidence="3">N-acetyl-alpha-D-glucosaminyl L-malate synthase BshA</fullName>
    </submittedName>
</protein>
<sequence>MNIGIVCYPTFGGSGVVATELGKALASKGHNVHFITYQQPVRLDIFSENIFYHEVKVSDYPLFDYQPYELVLTSKLVDVVKFEKLDILHVHYAIPHASAAYMAQHILANEGINIPFITTLHGTDITLVGKDASFEPVITFAINESNAVTAVSESLKQDTYEHFDIKRDIHVIPNFICLEEQVFKGCVDNLKKSFAPNDEKVLMHISNFREVKRVQDVIKIFDIVRKQIPAKLIMVGDGPERHKMEELCRELHACDAIKFLGKVKDTERILAASDLFLLPSQTESFGLAALEAMAAKVPVISTNTGGLPEVNKQGFSGFLSNVGDVEDMAKNALSILKDENTLTTFKNNAFAQAQLFDIKKVLPMYEELYLSLINENN</sequence>
<proteinExistence type="predicted"/>
<dbReference type="GO" id="GO:0071793">
    <property type="term" value="P:bacillithiol biosynthetic process"/>
    <property type="evidence" value="ECO:0007669"/>
    <property type="project" value="InterPro"/>
</dbReference>
<dbReference type="InterPro" id="IPR050194">
    <property type="entry name" value="Glycosyltransferase_grp1"/>
</dbReference>
<organism evidence="3 4">
    <name type="scientific">Vicingus serpentipes</name>
    <dbReference type="NCBI Taxonomy" id="1926625"/>
    <lineage>
        <taxon>Bacteria</taxon>
        <taxon>Pseudomonadati</taxon>
        <taxon>Bacteroidota</taxon>
        <taxon>Flavobacteriia</taxon>
        <taxon>Flavobacteriales</taxon>
        <taxon>Vicingaceae</taxon>
        <taxon>Vicingus</taxon>
    </lineage>
</organism>
<keyword evidence="4" id="KW-1185">Reference proteome</keyword>